<accession>A0ABT1XIE4</accession>
<comment type="caution">
    <text evidence="5">The sequence shown here is derived from an EMBL/GenBank/DDBJ whole genome shotgun (WGS) entry which is preliminary data.</text>
</comment>
<comment type="subcellular location">
    <subcellularLocation>
        <location evidence="2">Cell membrane</location>
        <topology evidence="2">Lipid-anchor</topology>
    </subcellularLocation>
</comment>
<name>A0ABT1XIE4_9BURK</name>
<feature type="compositionally biased region" description="Low complexity" evidence="4">
    <location>
        <begin position="123"/>
        <end position="139"/>
    </location>
</feature>
<feature type="coiled-coil region" evidence="3">
    <location>
        <begin position="380"/>
        <end position="407"/>
    </location>
</feature>
<dbReference type="NCBIfam" id="TIGR01845">
    <property type="entry name" value="outer_NodT"/>
    <property type="match status" value="1"/>
</dbReference>
<comment type="similarity">
    <text evidence="1 2">Belongs to the outer membrane factor (OMF) (TC 1.B.17) family.</text>
</comment>
<keyword evidence="2" id="KW-0472">Membrane</keyword>
<dbReference type="PANTHER" id="PTHR30203">
    <property type="entry name" value="OUTER MEMBRANE CATION EFFLUX PROTEIN"/>
    <property type="match status" value="1"/>
</dbReference>
<keyword evidence="6" id="KW-1185">Reference proteome</keyword>
<organism evidence="5 6">
    <name type="scientific">Limnobacter parvus</name>
    <dbReference type="NCBI Taxonomy" id="2939690"/>
    <lineage>
        <taxon>Bacteria</taxon>
        <taxon>Pseudomonadati</taxon>
        <taxon>Pseudomonadota</taxon>
        <taxon>Betaproteobacteria</taxon>
        <taxon>Burkholderiales</taxon>
        <taxon>Burkholderiaceae</taxon>
        <taxon>Limnobacter</taxon>
    </lineage>
</organism>
<dbReference type="SUPFAM" id="SSF56954">
    <property type="entry name" value="Outer membrane efflux proteins (OEP)"/>
    <property type="match status" value="1"/>
</dbReference>
<evidence type="ECO:0000256" key="2">
    <source>
        <dbReference type="RuleBase" id="RU362097"/>
    </source>
</evidence>
<feature type="signal peptide" evidence="2">
    <location>
        <begin position="1"/>
        <end position="21"/>
    </location>
</feature>
<evidence type="ECO:0000313" key="6">
    <source>
        <dbReference type="Proteomes" id="UP001165267"/>
    </source>
</evidence>
<keyword evidence="2" id="KW-0732">Signal</keyword>
<dbReference type="PANTHER" id="PTHR30203:SF32">
    <property type="entry name" value="CATION EFFLUX SYSTEM PROTEIN CUSC"/>
    <property type="match status" value="1"/>
</dbReference>
<dbReference type="InterPro" id="IPR010131">
    <property type="entry name" value="MdtP/NodT-like"/>
</dbReference>
<dbReference type="Proteomes" id="UP001165267">
    <property type="component" value="Unassembled WGS sequence"/>
</dbReference>
<dbReference type="Gene3D" id="2.20.200.10">
    <property type="entry name" value="Outer membrane efflux proteins (OEP)"/>
    <property type="match status" value="1"/>
</dbReference>
<sequence>MKGLCSLFILSLAIVGLSACATAPSPEIPESKTQTPAQFVAQDILQNLSSVNDAGVAGVRWWEGFNDPILNQLVQTSLESNFQIASAAARVKEARALLALSETGDSLLLELDGEVSGQRSDRGNSNGGSSNNTGNVGNNNRDERNALLGLGFTLPIDLAGRVEQEVRAAAASLLAEQASLRAQIISTSTNVAQEYLLLRGNQKQLDMLRDSVSLQEKTLAIVQTRFESGLSPELDVRRAETSVETLRADIAPLEQALQDSRHRLATLAGQFPGAYEELLKPEGALPQYGLSIPTRLPFQVVQARPDVQLAQARFAQSAAEVGLAQADFYPSIELMASIQIGSTALNSNPATSILIGSLSALLNQVIYDGGARNARLDAAKARAEGSLADYEQVLREVTQEVENALTAINSSASRQTALGKAVVSSKRSFEQADALYQLGLVSFLDVVDAQRVYANAEQALATEQTNYATLIAGLFRALGVQS</sequence>
<keyword evidence="2" id="KW-0449">Lipoprotein</keyword>
<dbReference type="InterPro" id="IPR003423">
    <property type="entry name" value="OMP_efflux"/>
</dbReference>
<evidence type="ECO:0000256" key="3">
    <source>
        <dbReference type="SAM" id="Coils"/>
    </source>
</evidence>
<gene>
    <name evidence="5" type="ORF">NSP04_10250</name>
</gene>
<proteinExistence type="inferred from homology"/>
<keyword evidence="2" id="KW-1134">Transmembrane beta strand</keyword>
<evidence type="ECO:0000256" key="4">
    <source>
        <dbReference type="SAM" id="MobiDB-lite"/>
    </source>
</evidence>
<feature type="region of interest" description="Disordered" evidence="4">
    <location>
        <begin position="115"/>
        <end position="141"/>
    </location>
</feature>
<evidence type="ECO:0000313" key="5">
    <source>
        <dbReference type="EMBL" id="MCR2747030.1"/>
    </source>
</evidence>
<dbReference type="RefSeq" id="WP_257512234.1">
    <property type="nucleotide sequence ID" value="NZ_JANKHG010000017.1"/>
</dbReference>
<keyword evidence="3" id="KW-0175">Coiled coil</keyword>
<keyword evidence="2" id="KW-0812">Transmembrane</keyword>
<dbReference type="Gene3D" id="1.20.1600.10">
    <property type="entry name" value="Outer membrane efflux proteins (OEP)"/>
    <property type="match status" value="1"/>
</dbReference>
<feature type="chain" id="PRO_5044964843" evidence="2">
    <location>
        <begin position="22"/>
        <end position="482"/>
    </location>
</feature>
<reference evidence="5" key="1">
    <citation type="submission" date="2022-07" db="EMBL/GenBank/DDBJ databases">
        <authorList>
            <person name="Xamxidin M."/>
        </authorList>
    </citation>
    <scope>NUCLEOTIDE SEQUENCE</scope>
    <source>
        <strain evidence="5">YS8-69</strain>
    </source>
</reference>
<protein>
    <submittedName>
        <fullName evidence="5">Efflux transporter outer membrane subunit</fullName>
    </submittedName>
</protein>
<dbReference type="Pfam" id="PF02321">
    <property type="entry name" value="OEP"/>
    <property type="match status" value="2"/>
</dbReference>
<dbReference type="PROSITE" id="PS51257">
    <property type="entry name" value="PROKAR_LIPOPROTEIN"/>
    <property type="match status" value="1"/>
</dbReference>
<keyword evidence="2" id="KW-0564">Palmitate</keyword>
<evidence type="ECO:0000256" key="1">
    <source>
        <dbReference type="ARBA" id="ARBA00007613"/>
    </source>
</evidence>
<dbReference type="EMBL" id="JANKHG010000017">
    <property type="protein sequence ID" value="MCR2747030.1"/>
    <property type="molecule type" value="Genomic_DNA"/>
</dbReference>